<keyword evidence="6 8" id="KW-0456">Lyase</keyword>
<dbReference type="SMART" id="SM00062">
    <property type="entry name" value="PBPb"/>
    <property type="match status" value="1"/>
</dbReference>
<dbReference type="SUPFAM" id="SSF53955">
    <property type="entry name" value="Lysozyme-like"/>
    <property type="match status" value="1"/>
</dbReference>
<comment type="function">
    <text evidence="8">Murein-degrading enzyme that degrades murein glycan strands and insoluble, high-molecular weight murein sacculi, with the concomitant formation of a 1,6-anhydromuramoyl product. Lytic transglycosylases (LTs) play an integral role in the metabolism of the peptidoglycan (PG) sacculus. Their lytic action creates space within the PG sacculus to allow for its expansion as well as for the insertion of various structures such as secretion systems and flagella.</text>
</comment>
<evidence type="ECO:0000256" key="6">
    <source>
        <dbReference type="ARBA" id="ARBA00023239"/>
    </source>
</evidence>
<keyword evidence="7 8" id="KW-0961">Cell wall biogenesis/degradation</keyword>
<dbReference type="Gene3D" id="3.40.190.10">
    <property type="entry name" value="Periplasmic binding protein-like II"/>
    <property type="match status" value="2"/>
</dbReference>
<dbReference type="PROSITE" id="PS00922">
    <property type="entry name" value="TRANSGLYCOSYLASE"/>
    <property type="match status" value="1"/>
</dbReference>
<dbReference type="HAMAP" id="MF_02016">
    <property type="entry name" value="MltF"/>
    <property type="match status" value="1"/>
</dbReference>
<dbReference type="InterPro" id="IPR008258">
    <property type="entry name" value="Transglycosylase_SLT_dom_1"/>
</dbReference>
<proteinExistence type="inferred from homology"/>
<keyword evidence="3 8" id="KW-0732">Signal</keyword>
<dbReference type="RefSeq" id="WP_265720649.1">
    <property type="nucleotide sequence ID" value="NZ_JAPIVK010000004.1"/>
</dbReference>
<comment type="similarity">
    <text evidence="8">In the N-terminal section; belongs to the bacterial solute-binding protein 3 family.</text>
</comment>
<feature type="domain" description="Solute-binding protein family 3/N-terminal" evidence="9">
    <location>
        <begin position="44"/>
        <end position="271"/>
    </location>
</feature>
<evidence type="ECO:0000256" key="7">
    <source>
        <dbReference type="ARBA" id="ARBA00023316"/>
    </source>
</evidence>
<dbReference type="InterPro" id="IPR023703">
    <property type="entry name" value="MltF"/>
</dbReference>
<comment type="similarity">
    <text evidence="8">In the C-terminal section; belongs to the transglycosylase Slt family.</text>
</comment>
<evidence type="ECO:0000256" key="2">
    <source>
        <dbReference type="ARBA" id="ARBA00010333"/>
    </source>
</evidence>
<dbReference type="SUPFAM" id="SSF53850">
    <property type="entry name" value="Periplasmic binding protein-like II"/>
    <property type="match status" value="1"/>
</dbReference>
<gene>
    <name evidence="8 10" type="primary">mltF</name>
    <name evidence="10" type="ORF">ACFSKX_02670</name>
</gene>
<dbReference type="Gene3D" id="1.10.530.10">
    <property type="match status" value="1"/>
</dbReference>
<evidence type="ECO:0000256" key="5">
    <source>
        <dbReference type="ARBA" id="ARBA00023237"/>
    </source>
</evidence>
<dbReference type="CDD" id="cd13403">
    <property type="entry name" value="MLTF-like"/>
    <property type="match status" value="1"/>
</dbReference>
<evidence type="ECO:0000313" key="10">
    <source>
        <dbReference type="EMBL" id="MFD2309307.1"/>
    </source>
</evidence>
<feature type="active site" evidence="8">
    <location>
        <position position="318"/>
    </location>
</feature>
<dbReference type="Pfam" id="PF01464">
    <property type="entry name" value="SLT"/>
    <property type="match status" value="1"/>
</dbReference>
<feature type="signal peptide" evidence="8">
    <location>
        <begin position="1"/>
        <end position="21"/>
    </location>
</feature>
<keyword evidence="4 8" id="KW-0472">Membrane</keyword>
<keyword evidence="11" id="KW-1185">Reference proteome</keyword>
<evidence type="ECO:0000256" key="1">
    <source>
        <dbReference type="ARBA" id="ARBA00007734"/>
    </source>
</evidence>
<name>A0ABW5E7L3_9GAMM</name>
<dbReference type="Pfam" id="PF00497">
    <property type="entry name" value="SBP_bac_3"/>
    <property type="match status" value="1"/>
</dbReference>
<dbReference type="InterPro" id="IPR000189">
    <property type="entry name" value="Transglyc_AS"/>
</dbReference>
<dbReference type="InterPro" id="IPR001638">
    <property type="entry name" value="Solute-binding_3/MltF_N"/>
</dbReference>
<accession>A0ABW5E7L3</accession>
<feature type="region of interest" description="LT domain" evidence="8">
    <location>
        <begin position="272"/>
        <end position="495"/>
    </location>
</feature>
<dbReference type="EC" id="4.2.2.n1" evidence="8"/>
<feature type="region of interest" description="Non-LT domain" evidence="8">
    <location>
        <begin position="24"/>
        <end position="271"/>
    </location>
</feature>
<evidence type="ECO:0000256" key="8">
    <source>
        <dbReference type="HAMAP-Rule" id="MF_02016"/>
    </source>
</evidence>
<sequence precursor="true">MIMKRRLLRYSRRLTKGLVLACCASLIVASKTPDTLEKVKTSGKLVVLSQNGPTTYYEDASGAHTGFEYGMLSAFAAALGVELEIRDVHNLNRMFSLLQDPQEGAHLAAAGLTVTPERREQVRFTPSYFEIRQQVIYRLGEERPTSIGDLEGKRIALIAGSAHSEQLHRLSRRYPGLEWDELSDVDAMELIEMVDEGEYHYAVVDSNAYSVHRGLYANTYVAFNLSQFQPVAWAFPEGEDDSLYRAARRFMLRANTSGLVAELREEFFGHVSKLNAGGAQAFARRTRERLPKWREQLQQAAADYNLDWHLLAALSYQESYWNPRARSRTGVRGLMMLTRSTARELGVNRLDPEESIEGGARYLAQIRDKLPERIREPDRTFMALASYNVGYGHLEDARVLTEKMGGNPDRWQEVRKHLPLLAKRQYYKNTKHGYARGWEPVTYVQNIRHYQTLLSWSSRIEEERLAEAEASERKAEALADVATMKAETAAAASAL</sequence>
<dbReference type="PANTHER" id="PTHR35936">
    <property type="entry name" value="MEMBRANE-BOUND LYTIC MUREIN TRANSGLYCOSYLASE F"/>
    <property type="match status" value="1"/>
</dbReference>
<comment type="subcellular location">
    <subcellularLocation>
        <location evidence="8">Cell outer membrane</location>
        <topology evidence="8">Peripheral membrane protein</topology>
    </subcellularLocation>
    <text evidence="8">Attached to the inner leaflet of the outer membrane.</text>
</comment>
<evidence type="ECO:0000313" key="11">
    <source>
        <dbReference type="Proteomes" id="UP001597425"/>
    </source>
</evidence>
<organism evidence="10 11">
    <name type="scientific">Microbulbifer halophilus</name>
    <dbReference type="NCBI Taxonomy" id="453963"/>
    <lineage>
        <taxon>Bacteria</taxon>
        <taxon>Pseudomonadati</taxon>
        <taxon>Pseudomonadota</taxon>
        <taxon>Gammaproteobacteria</taxon>
        <taxon>Cellvibrionales</taxon>
        <taxon>Microbulbiferaceae</taxon>
        <taxon>Microbulbifer</taxon>
    </lineage>
</organism>
<evidence type="ECO:0000256" key="3">
    <source>
        <dbReference type="ARBA" id="ARBA00022729"/>
    </source>
</evidence>
<dbReference type="PANTHER" id="PTHR35936:SF32">
    <property type="entry name" value="MEMBRANE-BOUND LYTIC MUREIN TRANSGLYCOSYLASE F"/>
    <property type="match status" value="1"/>
</dbReference>
<dbReference type="EMBL" id="JBHUJD010000002">
    <property type="protein sequence ID" value="MFD2309307.1"/>
    <property type="molecule type" value="Genomic_DNA"/>
</dbReference>
<dbReference type="CDD" id="cd01009">
    <property type="entry name" value="PBP2_YfhD_N"/>
    <property type="match status" value="1"/>
</dbReference>
<dbReference type="InterPro" id="IPR023346">
    <property type="entry name" value="Lysozyme-like_dom_sf"/>
</dbReference>
<evidence type="ECO:0000256" key="4">
    <source>
        <dbReference type="ARBA" id="ARBA00023136"/>
    </source>
</evidence>
<comment type="catalytic activity">
    <reaction evidence="8">
        <text>Exolytic cleavage of the (1-&gt;4)-beta-glycosidic linkage between N-acetylmuramic acid (MurNAc) and N-acetylglucosamine (GlcNAc) residues in peptidoglycan, from either the reducing or the non-reducing ends of the peptidoglycan chains, with concomitant formation of a 1,6-anhydrobond in the MurNAc residue.</text>
        <dbReference type="EC" id="4.2.2.n1"/>
    </reaction>
</comment>
<comment type="similarity">
    <text evidence="2">Belongs to the bacterial solute-binding protein 3 family.</text>
</comment>
<dbReference type="Proteomes" id="UP001597425">
    <property type="component" value="Unassembled WGS sequence"/>
</dbReference>
<dbReference type="GO" id="GO:0016829">
    <property type="term" value="F:lyase activity"/>
    <property type="evidence" value="ECO:0007669"/>
    <property type="project" value="UniProtKB-KW"/>
</dbReference>
<feature type="chain" id="PRO_5044917385" description="Membrane-bound lytic murein transglycosylase F" evidence="8">
    <location>
        <begin position="22"/>
        <end position="495"/>
    </location>
</feature>
<comment type="caution">
    <text evidence="10">The sequence shown here is derived from an EMBL/GenBank/DDBJ whole genome shotgun (WGS) entry which is preliminary data.</text>
</comment>
<comment type="similarity">
    <text evidence="1">Belongs to the transglycosylase Slt family.</text>
</comment>
<reference evidence="11" key="1">
    <citation type="journal article" date="2019" name="Int. J. Syst. Evol. Microbiol.">
        <title>The Global Catalogue of Microorganisms (GCM) 10K type strain sequencing project: providing services to taxonomists for standard genome sequencing and annotation.</title>
        <authorList>
            <consortium name="The Broad Institute Genomics Platform"/>
            <consortium name="The Broad Institute Genome Sequencing Center for Infectious Disease"/>
            <person name="Wu L."/>
            <person name="Ma J."/>
        </authorList>
    </citation>
    <scope>NUCLEOTIDE SEQUENCE [LARGE SCALE GENOMIC DNA]</scope>
    <source>
        <strain evidence="11">KCTC 12848</strain>
    </source>
</reference>
<dbReference type="NCBIfam" id="NF008112">
    <property type="entry name" value="PRK10859.1"/>
    <property type="match status" value="1"/>
</dbReference>
<keyword evidence="5 8" id="KW-0998">Cell outer membrane</keyword>
<comment type="domain">
    <text evidence="8">The N-terminal domain does not have lytic activity and probably modulates enzymatic activity. The C-terminal domain is the catalytic active domain.</text>
</comment>
<protein>
    <recommendedName>
        <fullName evidence="8">Membrane-bound lytic murein transglycosylase F</fullName>
        <ecNumber evidence="8">4.2.2.n1</ecNumber>
    </recommendedName>
    <alternativeName>
        <fullName evidence="8">Murein lyase F</fullName>
    </alternativeName>
</protein>
<evidence type="ECO:0000259" key="9">
    <source>
        <dbReference type="SMART" id="SM00062"/>
    </source>
</evidence>